<proteinExistence type="inferred from homology"/>
<evidence type="ECO:0000313" key="12">
    <source>
        <dbReference type="Proteomes" id="UP001176940"/>
    </source>
</evidence>
<keyword evidence="8" id="KW-0732">Signal</keyword>
<keyword evidence="12" id="KW-1185">Reference proteome</keyword>
<evidence type="ECO:0000256" key="4">
    <source>
        <dbReference type="ARBA" id="ARBA00022824"/>
    </source>
</evidence>
<evidence type="ECO:0000256" key="7">
    <source>
        <dbReference type="RuleBase" id="RU361229"/>
    </source>
</evidence>
<evidence type="ECO:0000256" key="5">
    <source>
        <dbReference type="ARBA" id="ARBA00022989"/>
    </source>
</evidence>
<dbReference type="InterPro" id="IPR009613">
    <property type="entry name" value="LMF"/>
</dbReference>
<protein>
    <recommendedName>
        <fullName evidence="7">Lipase maturation factor</fullName>
    </recommendedName>
</protein>
<name>A0ABN9KR91_9NEOB</name>
<evidence type="ECO:0000256" key="1">
    <source>
        <dbReference type="ARBA" id="ARBA00004477"/>
    </source>
</evidence>
<keyword evidence="6 7" id="KW-0472">Membrane</keyword>
<dbReference type="Pfam" id="PF06762">
    <property type="entry name" value="LMF1"/>
    <property type="match status" value="1"/>
</dbReference>
<evidence type="ECO:0000256" key="6">
    <source>
        <dbReference type="ARBA" id="ARBA00023136"/>
    </source>
</evidence>
<evidence type="ECO:0000313" key="11">
    <source>
        <dbReference type="EMBL" id="CAJ0915186.1"/>
    </source>
</evidence>
<evidence type="ECO:0000259" key="9">
    <source>
        <dbReference type="Pfam" id="PF06762"/>
    </source>
</evidence>
<feature type="domain" description="Lipase maturation factor 1/2 N-terminal" evidence="9">
    <location>
        <begin position="2"/>
        <end position="32"/>
    </location>
</feature>
<dbReference type="InterPro" id="IPR057434">
    <property type="entry name" value="LMF1/2_N"/>
</dbReference>
<accession>A0ABN9KR91</accession>
<evidence type="ECO:0000256" key="3">
    <source>
        <dbReference type="ARBA" id="ARBA00022692"/>
    </source>
</evidence>
<dbReference type="EMBL" id="CAUEEQ010000002">
    <property type="protein sequence ID" value="CAJ0915186.1"/>
    <property type="molecule type" value="Genomic_DNA"/>
</dbReference>
<feature type="signal peptide" evidence="8">
    <location>
        <begin position="1"/>
        <end position="25"/>
    </location>
</feature>
<feature type="chain" id="PRO_5045241870" description="Lipase maturation factor" evidence="8">
    <location>
        <begin position="26"/>
        <end position="223"/>
    </location>
</feature>
<keyword evidence="3 7" id="KW-0812">Transmembrane</keyword>
<comment type="subcellular location">
    <subcellularLocation>
        <location evidence="1 7">Endoplasmic reticulum membrane</location>
        <topology evidence="1 7">Multi-pass membrane protein</topology>
    </subcellularLocation>
</comment>
<dbReference type="PANTHER" id="PTHR14463:SF10">
    <property type="entry name" value="LIPASE MATURATION FACTOR 1"/>
    <property type="match status" value="1"/>
</dbReference>
<feature type="domain" description="Lipase maturation factor 1/2 C-terminal" evidence="10">
    <location>
        <begin position="106"/>
        <end position="177"/>
    </location>
</feature>
<dbReference type="Proteomes" id="UP001176940">
    <property type="component" value="Unassembled WGS sequence"/>
</dbReference>
<comment type="similarity">
    <text evidence="2 7">Belongs to the lipase maturation factor family.</text>
</comment>
<comment type="function">
    <text evidence="7">Involved in the maturation of specific proteins in the endoplasmic reticulum.</text>
</comment>
<dbReference type="InterPro" id="IPR057433">
    <property type="entry name" value="LMF1/2_C"/>
</dbReference>
<comment type="caution">
    <text evidence="11">The sequence shown here is derived from an EMBL/GenBank/DDBJ whole genome shotgun (WGS) entry which is preliminary data.</text>
</comment>
<comment type="caution">
    <text evidence="7">Lacks conserved residue(s) required for the propagation of feature annotation.</text>
</comment>
<evidence type="ECO:0000259" key="10">
    <source>
        <dbReference type="Pfam" id="PF25179"/>
    </source>
</evidence>
<reference evidence="11" key="1">
    <citation type="submission" date="2023-07" db="EMBL/GenBank/DDBJ databases">
        <authorList>
            <person name="Stuckert A."/>
        </authorList>
    </citation>
    <scope>NUCLEOTIDE SEQUENCE</scope>
</reference>
<evidence type="ECO:0000256" key="2">
    <source>
        <dbReference type="ARBA" id="ARBA00005512"/>
    </source>
</evidence>
<evidence type="ECO:0000256" key="8">
    <source>
        <dbReference type="SAM" id="SignalP"/>
    </source>
</evidence>
<feature type="transmembrane region" description="Helical" evidence="7">
    <location>
        <begin position="73"/>
        <end position="91"/>
    </location>
</feature>
<dbReference type="PANTHER" id="PTHR14463">
    <property type="entry name" value="LIPASE MATURATION FACTOR"/>
    <property type="match status" value="1"/>
</dbReference>
<sequence>MKVLLILSGNLSFLNWLTIVPSIACFDDASFSFLFSAKDGSAKHQVSKIQSQTPTGEQPTRSYGSYIRQVLDVSLGLLIAYLSVPVVLNLVNSRQVMNASFNPLRIVNTYGAFGSVTKERTEVIIQGTSSLDPNDPKSVWEEYEFNCKPGNVTRRPCAISPYHYRLDWLMWFAAFQVRSPMSVLSLRKKRATVRKGKMYKTPPDKTGLMAKLHLVSEFLLGVL</sequence>
<gene>
    <name evidence="11" type="ORF">RIMI_LOCUS32575</name>
</gene>
<dbReference type="Pfam" id="PF25179">
    <property type="entry name" value="LMF1_C"/>
    <property type="match status" value="1"/>
</dbReference>
<keyword evidence="5 7" id="KW-1133">Transmembrane helix</keyword>
<organism evidence="11 12">
    <name type="scientific">Ranitomeya imitator</name>
    <name type="common">mimic poison frog</name>
    <dbReference type="NCBI Taxonomy" id="111125"/>
    <lineage>
        <taxon>Eukaryota</taxon>
        <taxon>Metazoa</taxon>
        <taxon>Chordata</taxon>
        <taxon>Craniata</taxon>
        <taxon>Vertebrata</taxon>
        <taxon>Euteleostomi</taxon>
        <taxon>Amphibia</taxon>
        <taxon>Batrachia</taxon>
        <taxon>Anura</taxon>
        <taxon>Neobatrachia</taxon>
        <taxon>Hyloidea</taxon>
        <taxon>Dendrobatidae</taxon>
        <taxon>Dendrobatinae</taxon>
        <taxon>Ranitomeya</taxon>
    </lineage>
</organism>
<keyword evidence="4 7" id="KW-0256">Endoplasmic reticulum</keyword>